<dbReference type="RefSeq" id="WP_252817607.1">
    <property type="nucleotide sequence ID" value="NZ_JAMXQS010000003.1"/>
</dbReference>
<feature type="domain" description="Outer membrane protein beta-barrel" evidence="7">
    <location>
        <begin position="14"/>
        <end position="225"/>
    </location>
</feature>
<dbReference type="InterPro" id="IPR051692">
    <property type="entry name" value="OMP-like"/>
</dbReference>
<keyword evidence="3" id="KW-0472">Membrane</keyword>
<protein>
    <submittedName>
        <fullName evidence="8">Outer membrane beta-barrel protein</fullName>
    </submittedName>
</protein>
<evidence type="ECO:0000256" key="4">
    <source>
        <dbReference type="ARBA" id="ARBA00023237"/>
    </source>
</evidence>
<evidence type="ECO:0000313" key="9">
    <source>
        <dbReference type="Proteomes" id="UP001205906"/>
    </source>
</evidence>
<comment type="similarity">
    <text evidence="5">Belongs to the Omp25/RopB family.</text>
</comment>
<keyword evidence="4" id="KW-0998">Cell outer membrane</keyword>
<keyword evidence="9" id="KW-1185">Reference proteome</keyword>
<dbReference type="InterPro" id="IPR027385">
    <property type="entry name" value="Beta-barrel_OMP"/>
</dbReference>
<dbReference type="Proteomes" id="UP001205906">
    <property type="component" value="Unassembled WGS sequence"/>
</dbReference>
<keyword evidence="2 6" id="KW-0732">Signal</keyword>
<evidence type="ECO:0000259" key="7">
    <source>
        <dbReference type="Pfam" id="PF13505"/>
    </source>
</evidence>
<accession>A0ABT1C5X2</accession>
<feature type="chain" id="PRO_5047135764" evidence="6">
    <location>
        <begin position="26"/>
        <end position="434"/>
    </location>
</feature>
<dbReference type="Gene3D" id="2.40.160.20">
    <property type="match status" value="2"/>
</dbReference>
<dbReference type="Pfam" id="PF13505">
    <property type="entry name" value="OMP_b-brl"/>
    <property type="match status" value="2"/>
</dbReference>
<evidence type="ECO:0000256" key="1">
    <source>
        <dbReference type="ARBA" id="ARBA00004442"/>
    </source>
</evidence>
<proteinExistence type="inferred from homology"/>
<comment type="caution">
    <text evidence="8">The sequence shown here is derived from an EMBL/GenBank/DDBJ whole genome shotgun (WGS) entry which is preliminary data.</text>
</comment>
<evidence type="ECO:0000256" key="5">
    <source>
        <dbReference type="ARBA" id="ARBA00038306"/>
    </source>
</evidence>
<evidence type="ECO:0000313" key="8">
    <source>
        <dbReference type="EMBL" id="MCO6049625.1"/>
    </source>
</evidence>
<dbReference type="PANTHER" id="PTHR34001">
    <property type="entry name" value="BLL7405 PROTEIN"/>
    <property type="match status" value="1"/>
</dbReference>
<feature type="signal peptide" evidence="6">
    <location>
        <begin position="1"/>
        <end position="25"/>
    </location>
</feature>
<reference evidence="8 9" key="1">
    <citation type="submission" date="2022-06" db="EMBL/GenBank/DDBJ databases">
        <title>Mesorhizobium sp. strain RP14 Genome sequencing and assembly.</title>
        <authorList>
            <person name="Kim I."/>
        </authorList>
    </citation>
    <scope>NUCLEOTIDE SEQUENCE [LARGE SCALE GENOMIC DNA]</scope>
    <source>
        <strain evidence="9">RP14(2022)</strain>
    </source>
</reference>
<evidence type="ECO:0000256" key="3">
    <source>
        <dbReference type="ARBA" id="ARBA00023136"/>
    </source>
</evidence>
<organism evidence="8 9">
    <name type="scientific">Mesorhizobium liriopis</name>
    <dbReference type="NCBI Taxonomy" id="2953882"/>
    <lineage>
        <taxon>Bacteria</taxon>
        <taxon>Pseudomonadati</taxon>
        <taxon>Pseudomonadota</taxon>
        <taxon>Alphaproteobacteria</taxon>
        <taxon>Hyphomicrobiales</taxon>
        <taxon>Phyllobacteriaceae</taxon>
        <taxon>Mesorhizobium</taxon>
    </lineage>
</organism>
<name>A0ABT1C5X2_9HYPH</name>
<dbReference type="InterPro" id="IPR011250">
    <property type="entry name" value="OMP/PagP_B-barrel"/>
</dbReference>
<dbReference type="PANTHER" id="PTHR34001:SF3">
    <property type="entry name" value="BLL7405 PROTEIN"/>
    <property type="match status" value="1"/>
</dbReference>
<evidence type="ECO:0000256" key="2">
    <source>
        <dbReference type="ARBA" id="ARBA00022729"/>
    </source>
</evidence>
<dbReference type="SUPFAM" id="SSF56925">
    <property type="entry name" value="OMPA-like"/>
    <property type="match status" value="2"/>
</dbReference>
<dbReference type="EMBL" id="JAMXQS010000003">
    <property type="protein sequence ID" value="MCO6049625.1"/>
    <property type="molecule type" value="Genomic_DNA"/>
</dbReference>
<sequence>MRRTKLVLLTATALVLAASATGASAADAVTEAPIVATGPSWTGFYIGIHGGAASTTLDYDLLPVFAGDDTTSYRFAEQEFAYGVHGGFDYQFAPRWVAGVELDYTHISADYEPFSAGGLGTLASIEHAFSASGRLGYLVTPQTLAYGKVGYAGIRVEAEEGFDGTASDTLGALAVGGGIETFLWGNLTGRVDATYFSAQDELETTDLEAFEPKTLLVTAGLSYRFGAQANAREVTPAAETSFNGFYLGVAGGIGSAQLDRDIDVPGATVDSFGDESGIANGFIGYDLRFGNVVAGVEGEYSYLKATFDDPDLNSFFTGATDEFAKLDGIWAVSGRLGYVVTPSTLVYAKAGYAGFMIESNGDFFAADGDDDKDLLNGYQVGAGVETALSEHVSLRVEGLYAEAVDQITIDNSQFDQVTIEPRVVSGKVGLAIRF</sequence>
<feature type="domain" description="Outer membrane protein beta-barrel" evidence="7">
    <location>
        <begin position="235"/>
        <end position="403"/>
    </location>
</feature>
<comment type="subcellular location">
    <subcellularLocation>
        <location evidence="1">Cell outer membrane</location>
    </subcellularLocation>
</comment>
<evidence type="ECO:0000256" key="6">
    <source>
        <dbReference type="SAM" id="SignalP"/>
    </source>
</evidence>
<gene>
    <name evidence="8" type="ORF">NGM99_07455</name>
</gene>